<sequence>MMGSKDNLDTTVEQQTELLLKQLMHLKQYEKPETARMTRNKQNIMRMVRQANGSKRKSLGDLLEINMPWLFAEPKYGVALLFVAFVGLQYAGINARHESSTGTGIYAPSTSLVAVNSISTATNSISYPKFPDNVALFPQGNRSSDIKFVGRIEK</sequence>
<proteinExistence type="predicted"/>
<protein>
    <submittedName>
        <fullName evidence="1">Uncharacterized protein</fullName>
    </submittedName>
</protein>
<name>A0A6C2UR74_9BACT</name>
<accession>A0A6C2UR74</accession>
<organism evidence="1 2">
    <name type="scientific">Pontiella sulfatireligans</name>
    <dbReference type="NCBI Taxonomy" id="2750658"/>
    <lineage>
        <taxon>Bacteria</taxon>
        <taxon>Pseudomonadati</taxon>
        <taxon>Kiritimatiellota</taxon>
        <taxon>Kiritimatiellia</taxon>
        <taxon>Kiritimatiellales</taxon>
        <taxon>Pontiellaceae</taxon>
        <taxon>Pontiella</taxon>
    </lineage>
</organism>
<keyword evidence="2" id="KW-1185">Reference proteome</keyword>
<dbReference type="AlphaFoldDB" id="A0A6C2UR74"/>
<reference evidence="1 2" key="1">
    <citation type="submission" date="2019-04" db="EMBL/GenBank/DDBJ databases">
        <authorList>
            <person name="Van Vliet M D."/>
        </authorList>
    </citation>
    <scope>NUCLEOTIDE SEQUENCE [LARGE SCALE GENOMIC DNA]</scope>
    <source>
        <strain evidence="1 2">F21</strain>
    </source>
</reference>
<gene>
    <name evidence="1" type="ORF">SCARR_04834</name>
</gene>
<dbReference type="RefSeq" id="WP_136064334.1">
    <property type="nucleotide sequence ID" value="NZ_CAAHFH010000002.1"/>
</dbReference>
<dbReference type="Proteomes" id="UP000346198">
    <property type="component" value="Unassembled WGS sequence"/>
</dbReference>
<dbReference type="EMBL" id="CAAHFH010000002">
    <property type="protein sequence ID" value="VGO22738.1"/>
    <property type="molecule type" value="Genomic_DNA"/>
</dbReference>
<evidence type="ECO:0000313" key="2">
    <source>
        <dbReference type="Proteomes" id="UP000346198"/>
    </source>
</evidence>
<evidence type="ECO:0000313" key="1">
    <source>
        <dbReference type="EMBL" id="VGO22738.1"/>
    </source>
</evidence>